<keyword evidence="1" id="KW-0812">Transmembrane</keyword>
<proteinExistence type="predicted"/>
<reference evidence="2 3" key="1">
    <citation type="submission" date="2020-08" db="EMBL/GenBank/DDBJ databases">
        <title>Functional genomics of gut bacteria from endangered species of beetles.</title>
        <authorList>
            <person name="Carlos-Shanley C."/>
        </authorList>
    </citation>
    <scope>NUCLEOTIDE SEQUENCE [LARGE SCALE GENOMIC DNA]</scope>
    <source>
        <strain evidence="2 3">S00151</strain>
    </source>
</reference>
<dbReference type="PIRSF" id="PIRSF002599">
    <property type="entry name" value="Cold_shock_A"/>
    <property type="match status" value="1"/>
</dbReference>
<dbReference type="AlphaFoldDB" id="A0A840K8B0"/>
<dbReference type="RefSeq" id="WP_184185394.1">
    <property type="nucleotide sequence ID" value="NZ_JACHLE010000001.1"/>
</dbReference>
<protein>
    <submittedName>
        <fullName evidence="2">Uncharacterized membrane protein YsdA (DUF1294 family)</fullName>
    </submittedName>
</protein>
<evidence type="ECO:0000256" key="1">
    <source>
        <dbReference type="SAM" id="Phobius"/>
    </source>
</evidence>
<gene>
    <name evidence="2" type="ORF">HNP38_001003</name>
</gene>
<dbReference type="InterPro" id="IPR012156">
    <property type="entry name" value="Cold_shock_CspA"/>
</dbReference>
<feature type="transmembrane region" description="Helical" evidence="1">
    <location>
        <begin position="35"/>
        <end position="55"/>
    </location>
</feature>
<comment type="caution">
    <text evidence="2">The sequence shown here is derived from an EMBL/GenBank/DDBJ whole genome shotgun (WGS) entry which is preliminary data.</text>
</comment>
<keyword evidence="3" id="KW-1185">Reference proteome</keyword>
<dbReference type="Proteomes" id="UP000592180">
    <property type="component" value="Unassembled WGS sequence"/>
</dbReference>
<keyword evidence="1" id="KW-1133">Transmembrane helix</keyword>
<dbReference type="GO" id="GO:0003676">
    <property type="term" value="F:nucleic acid binding"/>
    <property type="evidence" value="ECO:0007669"/>
    <property type="project" value="InterPro"/>
</dbReference>
<feature type="transmembrane region" description="Helical" evidence="1">
    <location>
        <begin position="61"/>
        <end position="81"/>
    </location>
</feature>
<dbReference type="Pfam" id="PF06961">
    <property type="entry name" value="DUF1294"/>
    <property type="match status" value="1"/>
</dbReference>
<organism evidence="2 3">
    <name type="scientific">Chryseobacterium defluvii</name>
    <dbReference type="NCBI Taxonomy" id="160396"/>
    <lineage>
        <taxon>Bacteria</taxon>
        <taxon>Pseudomonadati</taxon>
        <taxon>Bacteroidota</taxon>
        <taxon>Flavobacteriia</taxon>
        <taxon>Flavobacteriales</taxon>
        <taxon>Weeksellaceae</taxon>
        <taxon>Chryseobacterium group</taxon>
        <taxon>Chryseobacterium</taxon>
    </lineage>
</organism>
<feature type="transmembrane region" description="Helical" evidence="1">
    <location>
        <begin position="6"/>
        <end position="23"/>
    </location>
</feature>
<dbReference type="InterPro" id="IPR010718">
    <property type="entry name" value="DUF1294"/>
</dbReference>
<name>A0A840K8B0_9FLAO</name>
<evidence type="ECO:0000313" key="2">
    <source>
        <dbReference type="EMBL" id="MBB4805731.1"/>
    </source>
</evidence>
<sequence>MIFYFLLMNILTLIFFSYDKFSAKNHKKRISEHTLLSLTLFGGTIGAVSGMFLFRHKISKTSFLLKFGVIILIQIILIFSFRKYLYSFI</sequence>
<evidence type="ECO:0000313" key="3">
    <source>
        <dbReference type="Proteomes" id="UP000592180"/>
    </source>
</evidence>
<dbReference type="EMBL" id="JACHLE010000001">
    <property type="protein sequence ID" value="MBB4805731.1"/>
    <property type="molecule type" value="Genomic_DNA"/>
</dbReference>
<keyword evidence="1" id="KW-0472">Membrane</keyword>
<accession>A0A840K8B0</accession>